<dbReference type="KEGG" id="bid:Bind_1203"/>
<evidence type="ECO:0000313" key="3">
    <source>
        <dbReference type="Proteomes" id="UP000001695"/>
    </source>
</evidence>
<protein>
    <recommendedName>
        <fullName evidence="4">DUF378 domain-containing protein</fullName>
    </recommendedName>
</protein>
<keyword evidence="1" id="KW-1133">Transmembrane helix</keyword>
<sequence>MKSLNIATLILVILGGLNWGLFALANIDIVATLFGGTDTVLAKLTYIVIGLSAVYQLLPFSQAISVGEITAENMNY</sequence>
<dbReference type="Proteomes" id="UP000001695">
    <property type="component" value="Chromosome"/>
</dbReference>
<evidence type="ECO:0008006" key="4">
    <source>
        <dbReference type="Google" id="ProtNLM"/>
    </source>
</evidence>
<dbReference type="eggNOG" id="COG2155">
    <property type="taxonomic scope" value="Bacteria"/>
</dbReference>
<keyword evidence="1" id="KW-0472">Membrane</keyword>
<dbReference type="AlphaFoldDB" id="B2IJ82"/>
<dbReference type="PANTHER" id="PTHR37304:SF1">
    <property type="entry name" value="MEMBRANE PROTEIN"/>
    <property type="match status" value="1"/>
</dbReference>
<dbReference type="HOGENOM" id="CLU_179993_2_0_5"/>
<dbReference type="OrthoDB" id="9812136at2"/>
<proteinExistence type="predicted"/>
<dbReference type="Pfam" id="PF04070">
    <property type="entry name" value="DUF378"/>
    <property type="match status" value="1"/>
</dbReference>
<feature type="transmembrane region" description="Helical" evidence="1">
    <location>
        <begin position="41"/>
        <end position="58"/>
    </location>
</feature>
<reference evidence="2 3" key="2">
    <citation type="journal article" date="2010" name="J. Bacteriol.">
        <title>Complete genome sequence of Beijerinckia indica subsp. indica.</title>
        <authorList>
            <person name="Tamas I."/>
            <person name="Dedysh S.N."/>
            <person name="Liesack W."/>
            <person name="Stott M.B."/>
            <person name="Alam M."/>
            <person name="Murrell J.C."/>
            <person name="Dunfield P.F."/>
        </authorList>
    </citation>
    <scope>NUCLEOTIDE SEQUENCE [LARGE SCALE GENOMIC DNA]</scope>
    <source>
        <strain evidence="3">ATCC 9039 / DSM 1715 / NCIMB 8712</strain>
    </source>
</reference>
<evidence type="ECO:0000256" key="1">
    <source>
        <dbReference type="SAM" id="Phobius"/>
    </source>
</evidence>
<accession>B2IJ82</accession>
<evidence type="ECO:0000313" key="2">
    <source>
        <dbReference type="EMBL" id="ACB94845.1"/>
    </source>
</evidence>
<organism evidence="2 3">
    <name type="scientific">Beijerinckia indica subsp. indica (strain ATCC 9039 / DSM 1715 / NCIMB 8712)</name>
    <dbReference type="NCBI Taxonomy" id="395963"/>
    <lineage>
        <taxon>Bacteria</taxon>
        <taxon>Pseudomonadati</taxon>
        <taxon>Pseudomonadota</taxon>
        <taxon>Alphaproteobacteria</taxon>
        <taxon>Hyphomicrobiales</taxon>
        <taxon>Beijerinckiaceae</taxon>
        <taxon>Beijerinckia</taxon>
    </lineage>
</organism>
<dbReference type="EMBL" id="CP001016">
    <property type="protein sequence ID" value="ACB94845.1"/>
    <property type="molecule type" value="Genomic_DNA"/>
</dbReference>
<gene>
    <name evidence="2" type="ordered locus">Bind_1203</name>
</gene>
<dbReference type="RefSeq" id="WP_012384202.1">
    <property type="nucleotide sequence ID" value="NC_010581.1"/>
</dbReference>
<keyword evidence="3" id="KW-1185">Reference proteome</keyword>
<keyword evidence="1" id="KW-0812">Transmembrane</keyword>
<reference evidence="3" key="1">
    <citation type="submission" date="2008-03" db="EMBL/GenBank/DDBJ databases">
        <title>Complete sequence of chromosome of Beijerinckia indica subsp. indica ATCC 9039.</title>
        <authorList>
            <consortium name="US DOE Joint Genome Institute"/>
            <person name="Copeland A."/>
            <person name="Lucas S."/>
            <person name="Lapidus A."/>
            <person name="Glavina del Rio T."/>
            <person name="Dalin E."/>
            <person name="Tice H."/>
            <person name="Bruce D."/>
            <person name="Goodwin L."/>
            <person name="Pitluck S."/>
            <person name="LaButti K."/>
            <person name="Schmutz J."/>
            <person name="Larimer F."/>
            <person name="Land M."/>
            <person name="Hauser L."/>
            <person name="Kyrpides N."/>
            <person name="Mikhailova N."/>
            <person name="Dunfield P.F."/>
            <person name="Dedysh S.N."/>
            <person name="Liesack W."/>
            <person name="Saw J.H."/>
            <person name="Alam M."/>
            <person name="Chen Y."/>
            <person name="Murrell J.C."/>
            <person name="Richardson P."/>
        </authorList>
    </citation>
    <scope>NUCLEOTIDE SEQUENCE [LARGE SCALE GENOMIC DNA]</scope>
    <source>
        <strain evidence="3">ATCC 9039 / DSM 1715 / NCIMB 8712</strain>
    </source>
</reference>
<dbReference type="InterPro" id="IPR007211">
    <property type="entry name" value="DUF378"/>
</dbReference>
<dbReference type="PANTHER" id="PTHR37304">
    <property type="entry name" value="MEMBRANE PROTEIN-RELATED"/>
    <property type="match status" value="1"/>
</dbReference>
<name>B2IJ82_BEII9</name>